<reference evidence="2" key="1">
    <citation type="submission" date="2021-02" db="EMBL/GenBank/DDBJ databases">
        <authorList>
            <person name="Dougan E. K."/>
            <person name="Rhodes N."/>
            <person name="Thang M."/>
            <person name="Chan C."/>
        </authorList>
    </citation>
    <scope>NUCLEOTIDE SEQUENCE</scope>
</reference>
<keyword evidence="1" id="KW-1133">Transmembrane helix</keyword>
<name>A0A812LYR8_SYMPI</name>
<keyword evidence="3" id="KW-1185">Reference proteome</keyword>
<proteinExistence type="predicted"/>
<sequence length="191" mass="21303">MLHFTFSTVFASVLCPFVQVAFFLVLSTKKCEESTKVTLTGIRNGILDDVVNTLKEAYEHVKDCLDESIVMRFAMWIRFVVDVDQCTYEASVNSGSSQLIVSACGHLPLTATLFRGPHVDYQNNGFTFSSCALGVACADLRFENKASDCQFDVWDIKVKARTENVADISTSWVTILSNVTLREQDAQSFGW</sequence>
<evidence type="ECO:0000313" key="2">
    <source>
        <dbReference type="EMBL" id="CAE7249145.1"/>
    </source>
</evidence>
<evidence type="ECO:0000313" key="3">
    <source>
        <dbReference type="Proteomes" id="UP000649617"/>
    </source>
</evidence>
<dbReference type="EMBL" id="CAJNIZ010006336">
    <property type="protein sequence ID" value="CAE7249145.1"/>
    <property type="molecule type" value="Genomic_DNA"/>
</dbReference>
<dbReference type="AlphaFoldDB" id="A0A812LYR8"/>
<accession>A0A812LYR8</accession>
<gene>
    <name evidence="2" type="ORF">SPIL2461_LOCUS4696</name>
</gene>
<comment type="caution">
    <text evidence="2">The sequence shown here is derived from an EMBL/GenBank/DDBJ whole genome shotgun (WGS) entry which is preliminary data.</text>
</comment>
<dbReference type="Proteomes" id="UP000649617">
    <property type="component" value="Unassembled WGS sequence"/>
</dbReference>
<keyword evidence="1" id="KW-0812">Transmembrane</keyword>
<evidence type="ECO:0000256" key="1">
    <source>
        <dbReference type="SAM" id="Phobius"/>
    </source>
</evidence>
<organism evidence="2 3">
    <name type="scientific">Symbiodinium pilosum</name>
    <name type="common">Dinoflagellate</name>
    <dbReference type="NCBI Taxonomy" id="2952"/>
    <lineage>
        <taxon>Eukaryota</taxon>
        <taxon>Sar</taxon>
        <taxon>Alveolata</taxon>
        <taxon>Dinophyceae</taxon>
        <taxon>Suessiales</taxon>
        <taxon>Symbiodiniaceae</taxon>
        <taxon>Symbiodinium</taxon>
    </lineage>
</organism>
<keyword evidence="1" id="KW-0472">Membrane</keyword>
<protein>
    <submittedName>
        <fullName evidence="2">Uncharacterized protein</fullName>
    </submittedName>
</protein>
<feature type="transmembrane region" description="Helical" evidence="1">
    <location>
        <begin position="6"/>
        <end position="26"/>
    </location>
</feature>
<dbReference type="OrthoDB" id="412418at2759"/>